<keyword evidence="2" id="KW-1185">Reference proteome</keyword>
<protein>
    <submittedName>
        <fullName evidence="1">Uncharacterized protein</fullName>
    </submittedName>
</protein>
<evidence type="ECO:0000313" key="1">
    <source>
        <dbReference type="EMBL" id="GAY72445.1"/>
    </source>
</evidence>
<dbReference type="Proteomes" id="UP000286974">
    <property type="component" value="Unassembled WGS sequence"/>
</dbReference>
<gene>
    <name evidence="1" type="ORF">NBRC111893_591</name>
</gene>
<dbReference type="AlphaFoldDB" id="A0A401FJ84"/>
<reference evidence="1 2" key="1">
    <citation type="submission" date="2017-11" db="EMBL/GenBank/DDBJ databases">
        <title>Draft Genome Sequence of Lactobacillus curieae NBRC 111893 isolated from Koso, a Japanese sugar-Vegetable Fermented Beverage.</title>
        <authorList>
            <person name="Chiou T.Y."/>
            <person name="Oshima K."/>
            <person name="Suda W."/>
            <person name="Hattori M."/>
            <person name="Takahashi T."/>
        </authorList>
    </citation>
    <scope>NUCLEOTIDE SEQUENCE [LARGE SCALE GENOMIC DNA]</scope>
    <source>
        <strain evidence="1 2">NBRC111893</strain>
    </source>
</reference>
<evidence type="ECO:0000313" key="2">
    <source>
        <dbReference type="Proteomes" id="UP000286974"/>
    </source>
</evidence>
<proteinExistence type="predicted"/>
<dbReference type="EMBL" id="BEXA01000001">
    <property type="protein sequence ID" value="GAY72445.1"/>
    <property type="molecule type" value="Genomic_DNA"/>
</dbReference>
<accession>A0A401FJ84</accession>
<comment type="caution">
    <text evidence="1">The sequence shown here is derived from an EMBL/GenBank/DDBJ whole genome shotgun (WGS) entry which is preliminary data.</text>
</comment>
<organism evidence="1 2">
    <name type="scientific">Lentilactobacillus kosonis</name>
    <dbReference type="NCBI Taxonomy" id="2810561"/>
    <lineage>
        <taxon>Bacteria</taxon>
        <taxon>Bacillati</taxon>
        <taxon>Bacillota</taxon>
        <taxon>Bacilli</taxon>
        <taxon>Lactobacillales</taxon>
        <taxon>Lactobacillaceae</taxon>
        <taxon>Lentilactobacillus</taxon>
    </lineage>
</organism>
<sequence length="39" mass="4302">MGSPMIDLANIPKLNAIMNLIVKKNRQPSSTFNIFSSPL</sequence>
<name>A0A401FJ84_9LACO</name>